<feature type="compositionally biased region" description="Low complexity" evidence="1">
    <location>
        <begin position="87"/>
        <end position="101"/>
    </location>
</feature>
<comment type="caution">
    <text evidence="2">The sequence shown here is derived from an EMBL/GenBank/DDBJ whole genome shotgun (WGS) entry which is preliminary data.</text>
</comment>
<reference evidence="2" key="2">
    <citation type="journal article" date="2023" name="IMA Fungus">
        <title>Comparative genomic study of the Penicillium genus elucidates a diverse pangenome and 15 lateral gene transfer events.</title>
        <authorList>
            <person name="Petersen C."/>
            <person name="Sorensen T."/>
            <person name="Nielsen M.R."/>
            <person name="Sondergaard T.E."/>
            <person name="Sorensen J.L."/>
            <person name="Fitzpatrick D.A."/>
            <person name="Frisvad J.C."/>
            <person name="Nielsen K.L."/>
        </authorList>
    </citation>
    <scope>NUCLEOTIDE SEQUENCE</scope>
    <source>
        <strain evidence="2">IBT 26290</strain>
    </source>
</reference>
<protein>
    <submittedName>
        <fullName evidence="2">Uncharacterized protein</fullName>
    </submittedName>
</protein>
<dbReference type="PANTHER" id="PTHR38887:SF1">
    <property type="entry name" value="RAS MODIFICATION PROTEIN ERF4"/>
    <property type="match status" value="1"/>
</dbReference>
<dbReference type="Proteomes" id="UP001149163">
    <property type="component" value="Unassembled WGS sequence"/>
</dbReference>
<evidence type="ECO:0000313" key="2">
    <source>
        <dbReference type="EMBL" id="KAJ5166737.1"/>
    </source>
</evidence>
<accession>A0A9W9LMM4</accession>
<dbReference type="GeneID" id="81426819"/>
<feature type="compositionally biased region" description="Basic and acidic residues" evidence="1">
    <location>
        <begin position="1"/>
        <end position="15"/>
    </location>
</feature>
<evidence type="ECO:0000313" key="3">
    <source>
        <dbReference type="Proteomes" id="UP001149163"/>
    </source>
</evidence>
<evidence type="ECO:0000256" key="1">
    <source>
        <dbReference type="SAM" id="MobiDB-lite"/>
    </source>
</evidence>
<proteinExistence type="predicted"/>
<feature type="region of interest" description="Disordered" evidence="1">
    <location>
        <begin position="1"/>
        <end position="104"/>
    </location>
</feature>
<dbReference type="RefSeq" id="XP_056543198.1">
    <property type="nucleotide sequence ID" value="XM_056687643.1"/>
</dbReference>
<dbReference type="EMBL" id="JAPQKN010000003">
    <property type="protein sequence ID" value="KAJ5166737.1"/>
    <property type="molecule type" value="Genomic_DNA"/>
</dbReference>
<organism evidence="2 3">
    <name type="scientific">Penicillium canariense</name>
    <dbReference type="NCBI Taxonomy" id="189055"/>
    <lineage>
        <taxon>Eukaryota</taxon>
        <taxon>Fungi</taxon>
        <taxon>Dikarya</taxon>
        <taxon>Ascomycota</taxon>
        <taxon>Pezizomycotina</taxon>
        <taxon>Eurotiomycetes</taxon>
        <taxon>Eurotiomycetidae</taxon>
        <taxon>Eurotiales</taxon>
        <taxon>Aspergillaceae</taxon>
        <taxon>Penicillium</taxon>
    </lineage>
</organism>
<reference evidence="2" key="1">
    <citation type="submission" date="2022-11" db="EMBL/GenBank/DDBJ databases">
        <authorList>
            <person name="Petersen C."/>
        </authorList>
    </citation>
    <scope>NUCLEOTIDE SEQUENCE</scope>
    <source>
        <strain evidence="2">IBT 26290</strain>
    </source>
</reference>
<dbReference type="OrthoDB" id="3068835at2759"/>
<dbReference type="InterPro" id="IPR053221">
    <property type="entry name" value="Burnettramic_acid_biosynth"/>
</dbReference>
<feature type="compositionally biased region" description="Pro residues" evidence="1">
    <location>
        <begin position="31"/>
        <end position="40"/>
    </location>
</feature>
<gene>
    <name evidence="2" type="ORF">N7482_005518</name>
</gene>
<dbReference type="AlphaFoldDB" id="A0A9W9LMM4"/>
<keyword evidence="3" id="KW-1185">Reference proteome</keyword>
<sequence>MAGENKSKTPFEDLARQSSNVETSPSVNPSDPSPDEPPPYSAHERSAYPTLPEIPPSTAPEVTPNHPSVGLEAVTQETTSPGLEAVPQGSSSAAGPSRAPQTPGYDQRKAIAIPAIDSSAGSPFIRAYAPILHNYKISKKTFLNFLDQLNDVMTTSPPMQVLDATGGILKSVPILFPLHWIGSAVSGIASLGGQGISKGRSDSAIKQANKEIFGPRGLQVEIGKLDALAHLAKMPILDSQGKVNRQAPLLLQLTESVSMPTNEPQELDLQQRRIRALQPWIAELEVDVLPWTSKSRLTRFNAALKKRNDPRRPDSAAHDGDEAEENHAGFRKCLWLIIR</sequence>
<dbReference type="PANTHER" id="PTHR38887">
    <property type="entry name" value="CHROMOSOME 21, WHOLE GENOME SHOTGUN SEQUENCE"/>
    <property type="match status" value="1"/>
</dbReference>
<name>A0A9W9LMM4_9EURO</name>